<organism evidence="1 2">
    <name type="scientific">Halomonas halophila</name>
    <dbReference type="NCBI Taxonomy" id="29573"/>
    <lineage>
        <taxon>Bacteria</taxon>
        <taxon>Pseudomonadati</taxon>
        <taxon>Pseudomonadota</taxon>
        <taxon>Gammaproteobacteria</taxon>
        <taxon>Oceanospirillales</taxon>
        <taxon>Halomonadaceae</taxon>
        <taxon>Halomonas</taxon>
    </lineage>
</organism>
<dbReference type="EMBL" id="BJUS01000020">
    <property type="protein sequence ID" value="GEK73327.1"/>
    <property type="molecule type" value="Genomic_DNA"/>
</dbReference>
<gene>
    <name evidence="1" type="ORF">HHA04nite_18710</name>
</gene>
<keyword evidence="2" id="KW-1185">Reference proteome</keyword>
<proteinExistence type="predicted"/>
<dbReference type="Proteomes" id="UP000321121">
    <property type="component" value="Unassembled WGS sequence"/>
</dbReference>
<protein>
    <submittedName>
        <fullName evidence="1">Uncharacterized protein</fullName>
    </submittedName>
</protein>
<accession>A0ABQ0U468</accession>
<comment type="caution">
    <text evidence="1">The sequence shown here is derived from an EMBL/GenBank/DDBJ whole genome shotgun (WGS) entry which is preliminary data.</text>
</comment>
<name>A0ABQ0U468_9GAMM</name>
<reference evidence="1 2" key="1">
    <citation type="submission" date="2019-07" db="EMBL/GenBank/DDBJ databases">
        <title>Whole genome shotgun sequence of Halomonas halophila NBRC 102604.</title>
        <authorList>
            <person name="Hosoyama A."/>
            <person name="Uohara A."/>
            <person name="Ohji S."/>
            <person name="Ichikawa N."/>
        </authorList>
    </citation>
    <scope>NUCLEOTIDE SEQUENCE [LARGE SCALE GENOMIC DNA]</scope>
    <source>
        <strain evidence="1 2">NBRC 102604</strain>
    </source>
</reference>
<sequence>MQLAQLGVIQPAGDFLAIAGDEGHGGAAVEQFHGGRNLRAANAEFLGETIDDLGLCVHVILANPGQTIATRYHTPGGAGRRRRLWAA</sequence>
<evidence type="ECO:0000313" key="1">
    <source>
        <dbReference type="EMBL" id="GEK73327.1"/>
    </source>
</evidence>
<evidence type="ECO:0000313" key="2">
    <source>
        <dbReference type="Proteomes" id="UP000321121"/>
    </source>
</evidence>